<protein>
    <submittedName>
        <fullName evidence="1">Uncharacterized protein</fullName>
    </submittedName>
</protein>
<sequence>MTVPSLLPLATYVPQGDNLISHTSSKWPCRRAMHLVCIRNEAQEWSSYKFITALRDHEKWFLQYNSCNSTAW</sequence>
<reference evidence="1" key="1">
    <citation type="journal article" date="2014" name="BMC Genomics">
        <title>The Babesia bovis gene and promoter model: an update from full-length EST analysis.</title>
        <authorList>
            <person name="Yamagishi J."/>
            <person name="Wakaguri H."/>
            <person name="Yokoyama N."/>
            <person name="Yamashita R."/>
            <person name="Suzuki Y."/>
            <person name="Xuan X."/>
            <person name="Igarashi I."/>
        </authorList>
    </citation>
    <scope>NUCLEOTIDE SEQUENCE</scope>
    <source>
        <strain evidence="1">Texas</strain>
    </source>
</reference>
<organism evidence="1">
    <name type="scientific">Babesia bovis</name>
    <dbReference type="NCBI Taxonomy" id="5865"/>
    <lineage>
        <taxon>Eukaryota</taxon>
        <taxon>Sar</taxon>
        <taxon>Alveolata</taxon>
        <taxon>Apicomplexa</taxon>
        <taxon>Aconoidasida</taxon>
        <taxon>Piroplasmida</taxon>
        <taxon>Babesiidae</taxon>
        <taxon>Babesia</taxon>
    </lineage>
</organism>
<dbReference type="EMBL" id="AK441970">
    <property type="protein sequence ID" value="BAN65764.1"/>
    <property type="molecule type" value="mRNA"/>
</dbReference>
<proteinExistence type="evidence at transcript level"/>
<evidence type="ECO:0000313" key="1">
    <source>
        <dbReference type="EMBL" id="BAN65764.1"/>
    </source>
</evidence>
<dbReference type="AlphaFoldDB" id="S6BHS1"/>
<accession>S6BHS1</accession>
<name>S6BHS1_BABBO</name>